<reference evidence="4 5" key="1">
    <citation type="submission" date="2016-04" db="EMBL/GenBank/DDBJ databases">
        <title>Reclassification of Paraburkholderia panaciterrae (Farh et al. 2015) Dobritsa &amp; Samadpour 2016 as a later homotypic synonym of Paraburkholderia ginsengiterrae (Farh et al. 2015) Dobritsa &amp; Samadpour 2016.</title>
        <authorList>
            <person name="Dobritsa A.P."/>
            <person name="Kutumbaka K."/>
            <person name="Samadpour M."/>
        </authorList>
    </citation>
    <scope>NUCLEOTIDE SEQUENCE [LARGE SCALE GENOMIC DNA]</scope>
    <source>
        <strain evidence="3 5">DCY85</strain>
        <strain evidence="2 4">DCY85-1</strain>
    </source>
</reference>
<dbReference type="RefSeq" id="WP_064264876.1">
    <property type="nucleotide sequence ID" value="NZ_LXJZ01000009.1"/>
</dbReference>
<keyword evidence="1" id="KW-0732">Signal</keyword>
<dbReference type="Proteomes" id="UP000077961">
    <property type="component" value="Unassembled WGS sequence"/>
</dbReference>
<dbReference type="EMBL" id="LXJZ01000009">
    <property type="protein sequence ID" value="OAJ63770.1"/>
    <property type="molecule type" value="Genomic_DNA"/>
</dbReference>
<dbReference type="AlphaFoldDB" id="A0A1A9NDS3"/>
<accession>A0A1A9NDS3</accession>
<evidence type="ECO:0000256" key="1">
    <source>
        <dbReference type="SAM" id="SignalP"/>
    </source>
</evidence>
<gene>
    <name evidence="2" type="ORF">A6V36_17295</name>
    <name evidence="3" type="ORF">A6V37_15725</name>
</gene>
<sequence length="95" mass="9815">MKLFTAFAITALSLTFGANAFAQTTSSGLTHAEVIQQLQQAQAEGLVPTSKSDYPPSDAEIARNREIYAIQHHTDGASAVSTAGVPVANPASAAN</sequence>
<feature type="signal peptide" evidence="1">
    <location>
        <begin position="1"/>
        <end position="22"/>
    </location>
</feature>
<dbReference type="EMBL" id="LXKA01000055">
    <property type="protein sequence ID" value="OAJ65132.1"/>
    <property type="molecule type" value="Genomic_DNA"/>
</dbReference>
<evidence type="ECO:0000313" key="2">
    <source>
        <dbReference type="EMBL" id="OAJ63770.1"/>
    </source>
</evidence>
<comment type="caution">
    <text evidence="3">The sequence shown here is derived from an EMBL/GenBank/DDBJ whole genome shotgun (WGS) entry which is preliminary data.</text>
</comment>
<evidence type="ECO:0008006" key="6">
    <source>
        <dbReference type="Google" id="ProtNLM"/>
    </source>
</evidence>
<evidence type="ECO:0000313" key="5">
    <source>
        <dbReference type="Proteomes" id="UP000078116"/>
    </source>
</evidence>
<evidence type="ECO:0000313" key="4">
    <source>
        <dbReference type="Proteomes" id="UP000077961"/>
    </source>
</evidence>
<dbReference type="OrthoDB" id="9021950at2"/>
<evidence type="ECO:0000313" key="3">
    <source>
        <dbReference type="EMBL" id="OAJ65132.1"/>
    </source>
</evidence>
<feature type="chain" id="PRO_5008393887" description="DUF4148 domain-containing protein" evidence="1">
    <location>
        <begin position="23"/>
        <end position="95"/>
    </location>
</feature>
<dbReference type="Proteomes" id="UP000078116">
    <property type="component" value="Unassembled WGS sequence"/>
</dbReference>
<name>A0A1A9NDS3_9BURK</name>
<dbReference type="Pfam" id="PF13663">
    <property type="entry name" value="DUF4148"/>
    <property type="match status" value="1"/>
</dbReference>
<keyword evidence="4" id="KW-1185">Reference proteome</keyword>
<proteinExistence type="predicted"/>
<organism evidence="3 5">
    <name type="scientific">Paraburkholderia ginsengiterrae</name>
    <dbReference type="NCBI Taxonomy" id="1462993"/>
    <lineage>
        <taxon>Bacteria</taxon>
        <taxon>Pseudomonadati</taxon>
        <taxon>Pseudomonadota</taxon>
        <taxon>Betaproteobacteria</taxon>
        <taxon>Burkholderiales</taxon>
        <taxon>Burkholderiaceae</taxon>
        <taxon>Paraburkholderia</taxon>
    </lineage>
</organism>
<protein>
    <recommendedName>
        <fullName evidence="6">DUF4148 domain-containing protein</fullName>
    </recommendedName>
</protein>
<dbReference type="InterPro" id="IPR025421">
    <property type="entry name" value="DUF4148"/>
</dbReference>